<evidence type="ECO:0008006" key="4">
    <source>
        <dbReference type="Google" id="ProtNLM"/>
    </source>
</evidence>
<sequence>MRYRSFTATLLCSLLVAASASAAPKGDHGNSGHKGGNAQYDDDVRVDLRGPSIDIGQVRIILGDNRDLIGPVQGLPPGIQKNLARGKPLPPGIAKRFDSRLLGKLPHYDGYEWQQAGADVVLVAIATGIIYEVLHDALD</sequence>
<organism evidence="2 3">
    <name type="scientific">Pseudomonas cavernae</name>
    <dbReference type="NCBI Taxonomy" id="2320867"/>
    <lineage>
        <taxon>Bacteria</taxon>
        <taxon>Pseudomonadati</taxon>
        <taxon>Pseudomonadota</taxon>
        <taxon>Gammaproteobacteria</taxon>
        <taxon>Pseudomonadales</taxon>
        <taxon>Pseudomonadaceae</taxon>
        <taxon>Pseudomonas</taxon>
    </lineage>
</organism>
<evidence type="ECO:0000313" key="2">
    <source>
        <dbReference type="EMBL" id="AYC32272.1"/>
    </source>
</evidence>
<dbReference type="AlphaFoldDB" id="A0A385Z443"/>
<feature type="chain" id="PRO_5017465173" description="Nickel/cobalt transporter regulator" evidence="1">
    <location>
        <begin position="23"/>
        <end position="139"/>
    </location>
</feature>
<dbReference type="Proteomes" id="UP000265560">
    <property type="component" value="Chromosome"/>
</dbReference>
<keyword evidence="1" id="KW-0732">Signal</keyword>
<protein>
    <recommendedName>
        <fullName evidence="4">Nickel/cobalt transporter regulator</fullName>
    </recommendedName>
</protein>
<dbReference type="OrthoDB" id="6433631at2"/>
<dbReference type="RefSeq" id="WP_119892894.1">
    <property type="nucleotide sequence ID" value="NZ_CP032419.1"/>
</dbReference>
<proteinExistence type="predicted"/>
<dbReference type="Gene3D" id="3.10.450.160">
    <property type="entry name" value="inner membrane protein cigr"/>
    <property type="match status" value="1"/>
</dbReference>
<keyword evidence="3" id="KW-1185">Reference proteome</keyword>
<gene>
    <name evidence="2" type="ORF">D3880_07710</name>
</gene>
<dbReference type="KEGG" id="pcav:D3880_07710"/>
<accession>A0A385Z443</accession>
<evidence type="ECO:0000313" key="3">
    <source>
        <dbReference type="Proteomes" id="UP000265560"/>
    </source>
</evidence>
<dbReference type="EMBL" id="CP032419">
    <property type="protein sequence ID" value="AYC32272.1"/>
    <property type="molecule type" value="Genomic_DNA"/>
</dbReference>
<dbReference type="Pfam" id="PF11776">
    <property type="entry name" value="RcnB"/>
    <property type="match status" value="1"/>
</dbReference>
<dbReference type="NCBIfam" id="NF040487">
    <property type="entry name" value="T3SS_CigR_fam"/>
    <property type="match status" value="1"/>
</dbReference>
<feature type="signal peptide" evidence="1">
    <location>
        <begin position="1"/>
        <end position="22"/>
    </location>
</feature>
<evidence type="ECO:0000256" key="1">
    <source>
        <dbReference type="SAM" id="SignalP"/>
    </source>
</evidence>
<name>A0A385Z443_9PSED</name>
<reference evidence="3" key="1">
    <citation type="submission" date="2018-09" db="EMBL/GenBank/DDBJ databases">
        <authorList>
            <person name="Zhu H."/>
        </authorList>
    </citation>
    <scope>NUCLEOTIDE SEQUENCE [LARGE SCALE GENOMIC DNA]</scope>
    <source>
        <strain evidence="3">K2W31S-8</strain>
    </source>
</reference>
<dbReference type="InterPro" id="IPR024572">
    <property type="entry name" value="RcnB"/>
</dbReference>